<dbReference type="Proteomes" id="UP001497497">
    <property type="component" value="Unassembled WGS sequence"/>
</dbReference>
<name>A0AAV2I332_LYMST</name>
<dbReference type="PANTHER" id="PTHR46534:SF1">
    <property type="entry name" value="IGGFC-BINDING PROTEIN N-TERMINAL DOMAIN-CONTAINING PROTEIN"/>
    <property type="match status" value="1"/>
</dbReference>
<dbReference type="InterPro" id="IPR035234">
    <property type="entry name" value="IgGFc-bd_N"/>
</dbReference>
<feature type="region of interest" description="Disordered" evidence="1">
    <location>
        <begin position="459"/>
        <end position="532"/>
    </location>
</feature>
<dbReference type="PANTHER" id="PTHR46534">
    <property type="entry name" value="IGGFC_BINDING DOMAIN-CONTAINING PROTEIN"/>
    <property type="match status" value="1"/>
</dbReference>
<evidence type="ECO:0000256" key="2">
    <source>
        <dbReference type="SAM" id="Phobius"/>
    </source>
</evidence>
<keyword evidence="2" id="KW-0812">Transmembrane</keyword>
<keyword evidence="2" id="KW-0472">Membrane</keyword>
<accession>A0AAV2I332</accession>
<feature type="transmembrane region" description="Helical" evidence="2">
    <location>
        <begin position="431"/>
        <end position="450"/>
    </location>
</feature>
<evidence type="ECO:0000313" key="5">
    <source>
        <dbReference type="Proteomes" id="UP001497497"/>
    </source>
</evidence>
<dbReference type="Pfam" id="PF17517">
    <property type="entry name" value="IgGFc_binding"/>
    <property type="match status" value="1"/>
</dbReference>
<keyword evidence="5" id="KW-1185">Reference proteome</keyword>
<dbReference type="EMBL" id="CAXITT010000356">
    <property type="protein sequence ID" value="CAL1539806.1"/>
    <property type="molecule type" value="Genomic_DNA"/>
</dbReference>
<feature type="compositionally biased region" description="Polar residues" evidence="1">
    <location>
        <begin position="498"/>
        <end position="518"/>
    </location>
</feature>
<proteinExistence type="predicted"/>
<feature type="domain" description="IgGFc-binding protein N-terminal" evidence="3">
    <location>
        <begin position="52"/>
        <end position="364"/>
    </location>
</feature>
<evidence type="ECO:0000259" key="3">
    <source>
        <dbReference type="Pfam" id="PF17517"/>
    </source>
</evidence>
<comment type="caution">
    <text evidence="4">The sequence shown here is derived from an EMBL/GenBank/DDBJ whole genome shotgun (WGS) entry which is preliminary data.</text>
</comment>
<protein>
    <recommendedName>
        <fullName evidence="3">IgGFc-binding protein N-terminal domain-containing protein</fullName>
    </recommendedName>
</protein>
<keyword evidence="2" id="KW-1133">Transmembrane helix</keyword>
<gene>
    <name evidence="4" type="ORF">GSLYS_00013539001</name>
</gene>
<organism evidence="4 5">
    <name type="scientific">Lymnaea stagnalis</name>
    <name type="common">Great pond snail</name>
    <name type="synonym">Helix stagnalis</name>
    <dbReference type="NCBI Taxonomy" id="6523"/>
    <lineage>
        <taxon>Eukaryota</taxon>
        <taxon>Metazoa</taxon>
        <taxon>Spiralia</taxon>
        <taxon>Lophotrochozoa</taxon>
        <taxon>Mollusca</taxon>
        <taxon>Gastropoda</taxon>
        <taxon>Heterobranchia</taxon>
        <taxon>Euthyneura</taxon>
        <taxon>Panpulmonata</taxon>
        <taxon>Hygrophila</taxon>
        <taxon>Lymnaeoidea</taxon>
        <taxon>Lymnaeidae</taxon>
        <taxon>Lymnaea</taxon>
    </lineage>
</organism>
<sequence>MVKKGRTQVVGPATNDLPTVEKGSTIAYGLAGNDKFTVTVVMRTSADGTATYNALPVYAWGTIYYVITGTSMPFVLITTVEENTVTLWLSGSKGMPVEFKLEGVIYKPYDKLEQKLKMLETFVISKCSGDEAVDNLHSILDGAKVIAEKPVGVTSGNCRTVVNGIKCPEPLKRPDMMAEMMLPVDEYRRRMILPNIPNRKIPAEMVVVSPWPNTKFFVSSESEIERYVTSSGQVVKNPYHAGNFYIRGDKGILTLYTQTSTCRINYEEPMGAAPNLCIVIPTSLFYYRYFWRTPDLQTMDFILIVARKKDRKYLIWDDKPLNLTLGWEEVYGAPMYAVGNKKVVKGHHVLVSTRMYTFACYVYGFGRNNSYMHSAGFQECGLGPDSDTKDDLIDNDCDGQVDEEMKDNIDNDGDGFIDEDLNSKFIPSKHYYLLLFLGMIVVYIVLFIIVKKSGIIKRKKKTDTPPVEEEEEAKNEDAQLSESEMLKEVDPVAGSEVDSGSASGRGSDHLGNTAQSYVSRRAPSHVSRKAESTVASFMYSVAPDLYGTSVE</sequence>
<reference evidence="4 5" key="1">
    <citation type="submission" date="2024-04" db="EMBL/GenBank/DDBJ databases">
        <authorList>
            <consortium name="Genoscope - CEA"/>
            <person name="William W."/>
        </authorList>
    </citation>
    <scope>NUCLEOTIDE SEQUENCE [LARGE SCALE GENOMIC DNA]</scope>
</reference>
<evidence type="ECO:0000313" key="4">
    <source>
        <dbReference type="EMBL" id="CAL1539806.1"/>
    </source>
</evidence>
<evidence type="ECO:0000256" key="1">
    <source>
        <dbReference type="SAM" id="MobiDB-lite"/>
    </source>
</evidence>
<dbReference type="AlphaFoldDB" id="A0AAV2I332"/>